<name>A0A0F9HTY1_9ZZZZ</name>
<evidence type="ECO:0008006" key="2">
    <source>
        <dbReference type="Google" id="ProtNLM"/>
    </source>
</evidence>
<comment type="caution">
    <text evidence="1">The sequence shown here is derived from an EMBL/GenBank/DDBJ whole genome shotgun (WGS) entry which is preliminary data.</text>
</comment>
<reference evidence="1" key="1">
    <citation type="journal article" date="2015" name="Nature">
        <title>Complex archaea that bridge the gap between prokaryotes and eukaryotes.</title>
        <authorList>
            <person name="Spang A."/>
            <person name="Saw J.H."/>
            <person name="Jorgensen S.L."/>
            <person name="Zaremba-Niedzwiedzka K."/>
            <person name="Martijn J."/>
            <person name="Lind A.E."/>
            <person name="van Eijk R."/>
            <person name="Schleper C."/>
            <person name="Guy L."/>
            <person name="Ettema T.J."/>
        </authorList>
    </citation>
    <scope>NUCLEOTIDE SEQUENCE</scope>
</reference>
<sequence length="177" mass="19969">MGMCKLNHKYLALLVTFVLCACECIAADVVVVTALRCDDRVQPVGVDDTTPTLGWQLRSKRRGVSQSAYQVRVASSGDLLAADTADLWDSGRIKSDRSYSIEYRGKPLRSSQPYYWAVRVWDEQGQASPWSKPAKFVTGLLSPKAWRAKWITMEWSNDDPLPIFRKTALLTKTIRRA</sequence>
<dbReference type="Pfam" id="PF25788">
    <property type="entry name" value="Ig_Rha78A_N"/>
    <property type="match status" value="1"/>
</dbReference>
<dbReference type="InterPro" id="IPR016007">
    <property type="entry name" value="Alpha_rhamnosid"/>
</dbReference>
<evidence type="ECO:0000313" key="1">
    <source>
        <dbReference type="EMBL" id="KKM18851.1"/>
    </source>
</evidence>
<organism evidence="1">
    <name type="scientific">marine sediment metagenome</name>
    <dbReference type="NCBI Taxonomy" id="412755"/>
    <lineage>
        <taxon>unclassified sequences</taxon>
        <taxon>metagenomes</taxon>
        <taxon>ecological metagenomes</taxon>
    </lineage>
</organism>
<dbReference type="SUPFAM" id="SSF49265">
    <property type="entry name" value="Fibronectin type III"/>
    <property type="match status" value="1"/>
</dbReference>
<dbReference type="InterPro" id="IPR036116">
    <property type="entry name" value="FN3_sf"/>
</dbReference>
<gene>
    <name evidence="1" type="ORF">LCGC14_1661560</name>
</gene>
<dbReference type="PANTHER" id="PTHR33307">
    <property type="entry name" value="ALPHA-RHAMNOSIDASE (EUROFUNG)"/>
    <property type="match status" value="1"/>
</dbReference>
<feature type="non-terminal residue" evidence="1">
    <location>
        <position position="177"/>
    </location>
</feature>
<protein>
    <recommendedName>
        <fullName evidence="2">Fibronectin type-III domain-containing protein</fullName>
    </recommendedName>
</protein>
<dbReference type="InterPro" id="IPR013783">
    <property type="entry name" value="Ig-like_fold"/>
</dbReference>
<proteinExistence type="predicted"/>
<dbReference type="EMBL" id="LAZR01014130">
    <property type="protein sequence ID" value="KKM18851.1"/>
    <property type="molecule type" value="Genomic_DNA"/>
</dbReference>
<dbReference type="PANTHER" id="PTHR33307:SF6">
    <property type="entry name" value="ALPHA-RHAMNOSIDASE (EUROFUNG)-RELATED"/>
    <property type="match status" value="1"/>
</dbReference>
<dbReference type="PROSITE" id="PS51257">
    <property type="entry name" value="PROKAR_LIPOPROTEIN"/>
    <property type="match status" value="1"/>
</dbReference>
<accession>A0A0F9HTY1</accession>
<dbReference type="Gene3D" id="2.60.40.10">
    <property type="entry name" value="Immunoglobulins"/>
    <property type="match status" value="1"/>
</dbReference>
<dbReference type="AlphaFoldDB" id="A0A0F9HTY1"/>